<dbReference type="OrthoDB" id="6424757at2759"/>
<proteinExistence type="predicted"/>
<dbReference type="AlphaFoldDB" id="A0A8X6IW76"/>
<reference evidence="1" key="1">
    <citation type="submission" date="2020-07" db="EMBL/GenBank/DDBJ databases">
        <title>Multicomponent nature underlies the extraordinary mechanical properties of spider dragline silk.</title>
        <authorList>
            <person name="Kono N."/>
            <person name="Nakamura H."/>
            <person name="Mori M."/>
            <person name="Yoshida Y."/>
            <person name="Ohtoshi R."/>
            <person name="Malay A.D."/>
            <person name="Moran D.A.P."/>
            <person name="Tomita M."/>
            <person name="Numata K."/>
            <person name="Arakawa K."/>
        </authorList>
    </citation>
    <scope>NUCLEOTIDE SEQUENCE</scope>
</reference>
<accession>A0A8X6IW76</accession>
<keyword evidence="2" id="KW-1185">Reference proteome</keyword>
<dbReference type="Proteomes" id="UP000887116">
    <property type="component" value="Unassembled WGS sequence"/>
</dbReference>
<sequence length="102" mass="11904">MSHRDESRSKVVMDVLNGLHMFYQIESLLKATIFSKLLWNKYEEYQNLYLDIALPLLKEKETSDEDFVALCQLRQGAAKYSLAALLELPVSEFFSNIFHIDQ</sequence>
<protein>
    <submittedName>
        <fullName evidence="1">Uncharacterized protein</fullName>
    </submittedName>
</protein>
<name>A0A8X6IW76_TRICU</name>
<organism evidence="1 2">
    <name type="scientific">Trichonephila clavata</name>
    <name type="common">Joro spider</name>
    <name type="synonym">Nephila clavata</name>
    <dbReference type="NCBI Taxonomy" id="2740835"/>
    <lineage>
        <taxon>Eukaryota</taxon>
        <taxon>Metazoa</taxon>
        <taxon>Ecdysozoa</taxon>
        <taxon>Arthropoda</taxon>
        <taxon>Chelicerata</taxon>
        <taxon>Arachnida</taxon>
        <taxon>Araneae</taxon>
        <taxon>Araneomorphae</taxon>
        <taxon>Entelegynae</taxon>
        <taxon>Araneoidea</taxon>
        <taxon>Nephilidae</taxon>
        <taxon>Trichonephila</taxon>
    </lineage>
</organism>
<gene>
    <name evidence="1" type="primary">X975_16401</name>
    <name evidence="1" type="ORF">TNCT_72651</name>
</gene>
<comment type="caution">
    <text evidence="1">The sequence shown here is derived from an EMBL/GenBank/DDBJ whole genome shotgun (WGS) entry which is preliminary data.</text>
</comment>
<dbReference type="EMBL" id="BMAO01032730">
    <property type="protein sequence ID" value="GFQ84165.1"/>
    <property type="molecule type" value="Genomic_DNA"/>
</dbReference>
<evidence type="ECO:0000313" key="2">
    <source>
        <dbReference type="Proteomes" id="UP000887116"/>
    </source>
</evidence>
<evidence type="ECO:0000313" key="1">
    <source>
        <dbReference type="EMBL" id="GFQ84165.1"/>
    </source>
</evidence>